<dbReference type="AlphaFoldDB" id="A0AA39WE66"/>
<protein>
    <recommendedName>
        <fullName evidence="2">VWFA domain-containing protein</fullName>
    </recommendedName>
</protein>
<keyword evidence="1" id="KW-0732">Signal</keyword>
<dbReference type="CDD" id="cd00198">
    <property type="entry name" value="vWFA"/>
    <property type="match status" value="1"/>
</dbReference>
<dbReference type="SUPFAM" id="SSF53300">
    <property type="entry name" value="vWA-like"/>
    <property type="match status" value="1"/>
</dbReference>
<dbReference type="PROSITE" id="PS50234">
    <property type="entry name" value="VWFA"/>
    <property type="match status" value="1"/>
</dbReference>
<dbReference type="Gene3D" id="3.40.50.410">
    <property type="entry name" value="von Willebrand factor, type A domain"/>
    <property type="match status" value="1"/>
</dbReference>
<dbReference type="InterPro" id="IPR002035">
    <property type="entry name" value="VWF_A"/>
</dbReference>
<dbReference type="EMBL" id="JAULSU010000006">
    <property type="protein sequence ID" value="KAK0613725.1"/>
    <property type="molecule type" value="Genomic_DNA"/>
</dbReference>
<dbReference type="SMART" id="SM00327">
    <property type="entry name" value="VWA"/>
    <property type="match status" value="1"/>
</dbReference>
<reference evidence="3" key="1">
    <citation type="submission" date="2023-06" db="EMBL/GenBank/DDBJ databases">
        <title>Genome-scale phylogeny and comparative genomics of the fungal order Sordariales.</title>
        <authorList>
            <consortium name="Lawrence Berkeley National Laboratory"/>
            <person name="Hensen N."/>
            <person name="Bonometti L."/>
            <person name="Westerberg I."/>
            <person name="Brannstrom I.O."/>
            <person name="Guillou S."/>
            <person name="Cros-Aarteil S."/>
            <person name="Calhoun S."/>
            <person name="Haridas S."/>
            <person name="Kuo A."/>
            <person name="Mondo S."/>
            <person name="Pangilinan J."/>
            <person name="Riley R."/>
            <person name="Labutti K."/>
            <person name="Andreopoulos B."/>
            <person name="Lipzen A."/>
            <person name="Chen C."/>
            <person name="Yanf M."/>
            <person name="Daum C."/>
            <person name="Ng V."/>
            <person name="Clum A."/>
            <person name="Steindorff A."/>
            <person name="Ohm R."/>
            <person name="Martin F."/>
            <person name="Silar P."/>
            <person name="Natvig D."/>
            <person name="Lalanne C."/>
            <person name="Gautier V."/>
            <person name="Ament-Velasquez S.L."/>
            <person name="Kruys A."/>
            <person name="Hutchinson M.I."/>
            <person name="Powell A.J."/>
            <person name="Barry K."/>
            <person name="Miller A.N."/>
            <person name="Grigoriev I.V."/>
            <person name="Debuchy R."/>
            <person name="Gladieux P."/>
            <person name="Thoren M.H."/>
            <person name="Johannesson H."/>
        </authorList>
    </citation>
    <scope>NUCLEOTIDE SEQUENCE</scope>
    <source>
        <strain evidence="3">CBS 606.72</strain>
    </source>
</reference>
<organism evidence="3 4">
    <name type="scientific">Immersiella caudata</name>
    <dbReference type="NCBI Taxonomy" id="314043"/>
    <lineage>
        <taxon>Eukaryota</taxon>
        <taxon>Fungi</taxon>
        <taxon>Dikarya</taxon>
        <taxon>Ascomycota</taxon>
        <taxon>Pezizomycotina</taxon>
        <taxon>Sordariomycetes</taxon>
        <taxon>Sordariomycetidae</taxon>
        <taxon>Sordariales</taxon>
        <taxon>Lasiosphaeriaceae</taxon>
        <taxon>Immersiella</taxon>
    </lineage>
</organism>
<keyword evidence="4" id="KW-1185">Reference proteome</keyword>
<proteinExistence type="predicted"/>
<feature type="signal peptide" evidence="1">
    <location>
        <begin position="1"/>
        <end position="19"/>
    </location>
</feature>
<gene>
    <name evidence="3" type="ORF">B0T14DRAFT_569739</name>
</gene>
<evidence type="ECO:0000313" key="3">
    <source>
        <dbReference type="EMBL" id="KAK0613725.1"/>
    </source>
</evidence>
<feature type="chain" id="PRO_5041297344" description="VWFA domain-containing protein" evidence="1">
    <location>
        <begin position="20"/>
        <end position="426"/>
    </location>
</feature>
<comment type="caution">
    <text evidence="3">The sequence shown here is derived from an EMBL/GenBank/DDBJ whole genome shotgun (WGS) entry which is preliminary data.</text>
</comment>
<dbReference type="InterPro" id="IPR036465">
    <property type="entry name" value="vWFA_dom_sf"/>
</dbReference>
<evidence type="ECO:0000259" key="2">
    <source>
        <dbReference type="PROSITE" id="PS50234"/>
    </source>
</evidence>
<dbReference type="Proteomes" id="UP001175000">
    <property type="component" value="Unassembled WGS sequence"/>
</dbReference>
<feature type="domain" description="VWFA" evidence="2">
    <location>
        <begin position="54"/>
        <end position="203"/>
    </location>
</feature>
<dbReference type="PANTHER" id="PTHR47763">
    <property type="entry name" value="ALPHA-PROTEIN KINASE VWKA"/>
    <property type="match status" value="1"/>
</dbReference>
<accession>A0AA39WE66</accession>
<evidence type="ECO:0000313" key="4">
    <source>
        <dbReference type="Proteomes" id="UP001175000"/>
    </source>
</evidence>
<dbReference type="Pfam" id="PF00092">
    <property type="entry name" value="VWA"/>
    <property type="match status" value="1"/>
</dbReference>
<sequence>MRSSFVTLAFFALVGQALAEPGISPVSVSQNADPESSFQITKVVNTPEIPPKPDVVLLVDVTASMGGAINNIKSELNAIIDTVRNTQPQAQFAVTSFGDLRDPNGFQVNQPLTSSRTAVQAAVDSLRPQFGRDDDEDWIFALHKLATDSISFRPDSSRIIVLVGDFPSHDPSFPPSGAPKITLSLAISALTSASIRLIAVDVNALDAKSQASAATSATGGTLLRASAPSAVAAEIIRGLTKLPITVLPSPSCPPGLQVSFSPPSATLPSGSTISFAETVTLSKSAPQGKSLSCTVTFLLNGTPGGVNFTQTVTTPVNILGCDLCDPTPGKNHCDQTTSCSKTPFGTMCLTRPGFKADGVGDGENRKQWRLEWESDEHGGHEHRVAVKPGLKADTLCDRENVGNDVCKEVVVGSCVKVKGSEVWGEL</sequence>
<dbReference type="InterPro" id="IPR052969">
    <property type="entry name" value="Thr-specific_kinase-like"/>
</dbReference>
<evidence type="ECO:0000256" key="1">
    <source>
        <dbReference type="SAM" id="SignalP"/>
    </source>
</evidence>
<name>A0AA39WE66_9PEZI</name>